<dbReference type="CDD" id="cd03244">
    <property type="entry name" value="ABCC_MRP_domain2"/>
    <property type="match status" value="1"/>
</dbReference>
<dbReference type="FunFam" id="3.40.50.300:FF:000973">
    <property type="entry name" value="Multidrug resistance-associated protein 4"/>
    <property type="match status" value="1"/>
</dbReference>
<dbReference type="InterPro" id="IPR044746">
    <property type="entry name" value="ABCC_6TM_D1"/>
</dbReference>
<feature type="domain" description="ABC transporter" evidence="11">
    <location>
        <begin position="1044"/>
        <end position="1271"/>
    </location>
</feature>
<dbReference type="InterPro" id="IPR036640">
    <property type="entry name" value="ABC1_TM_sf"/>
</dbReference>
<feature type="domain" description="ABC transmembrane type-1" evidence="12">
    <location>
        <begin position="773"/>
        <end position="1011"/>
    </location>
</feature>
<dbReference type="PROSITE" id="PS00211">
    <property type="entry name" value="ABC_TRANSPORTER_1"/>
    <property type="match status" value="1"/>
</dbReference>
<feature type="domain" description="ABC transporter" evidence="11">
    <location>
        <begin position="407"/>
        <end position="625"/>
    </location>
</feature>
<dbReference type="SMART" id="SM00382">
    <property type="entry name" value="AAA"/>
    <property type="match status" value="2"/>
</dbReference>
<evidence type="ECO:0000256" key="3">
    <source>
        <dbReference type="ARBA" id="ARBA00022448"/>
    </source>
</evidence>
<dbReference type="InterPro" id="IPR011527">
    <property type="entry name" value="ABC1_TM_dom"/>
</dbReference>
<feature type="transmembrane region" description="Helical" evidence="10">
    <location>
        <begin position="133"/>
        <end position="157"/>
    </location>
</feature>
<keyword evidence="6" id="KW-0547">Nucleotide-binding</keyword>
<evidence type="ECO:0000256" key="4">
    <source>
        <dbReference type="ARBA" id="ARBA00022692"/>
    </source>
</evidence>
<keyword evidence="7" id="KW-0067">ATP-binding</keyword>
<proteinExistence type="inferred from homology"/>
<dbReference type="OrthoDB" id="6500128at2759"/>
<dbReference type="InterPro" id="IPR027417">
    <property type="entry name" value="P-loop_NTPase"/>
</dbReference>
<evidence type="ECO:0000313" key="14">
    <source>
        <dbReference type="Proteomes" id="UP001153712"/>
    </source>
</evidence>
<feature type="transmembrane region" description="Helical" evidence="10">
    <location>
        <begin position="680"/>
        <end position="700"/>
    </location>
</feature>
<feature type="transmembrane region" description="Helical" evidence="10">
    <location>
        <begin position="235"/>
        <end position="257"/>
    </location>
</feature>
<dbReference type="InterPro" id="IPR050173">
    <property type="entry name" value="ABC_transporter_C-like"/>
</dbReference>
<sequence length="1286" mass="146119">MDHSEKVSRQVHPRERANLLSLLFFGYTGTIFTNGFKKELEDDDMYEVINKCRSKPGADKLEHAYLSQRKVKSPDKRVSILKIIWNLYGLNYIALGLIHMTGKLVVSILEPEAISQLVGYFKRGQIKMTLHDALYFATLLIAVKAFHTIYFQNYVVLLNELALKIRVSFCSVIYRKALRLSPMALAGTSLGNIVTVITKDVTQFEHSLTTFNDIWITIIQTIVLCYLIYRRIGFASIVGVSILLGLIPVQAYTSKIIRRLRLKMAKRTDERLQRMQEVLSTIKTIKMYTWEKILTDKIGESRFKEMKTMLKTSYTKTAVIISSNLEAKFAFYAIIMIYLALHNDMSAEDIFYVMKIFNNLKHSIASVFSRGFSRLGELSASLKRINHIMDLEELPEYVEKPDDEPQIDFRNVTLNLGDKEILKNINLKLDLGLNVITGQLGCGKSSLIKVVLRDYPFEGEVRTRGRKSYASQDPWLFPSSIKQNILFGDKYDHDKYTTVVQACALDYDFAVLEKGDETIVADRGMNLSKGQQARINLARCIYRDSDIYLIDDALTALDPKVQEHIFTYCIRGLLKDKCVVLVTHNTKHIQHANKVVILRDGVVSFQGKEMHFSEEQFEEIEPVPLRSILADNNDKEAEALISEKQKLIVSEPPVRRKQVYHENKKTGRVDSHLYLKYIKYSGGFLLGLSILVTYVGSTFFESSSQRMLSNWVNQKSNIVSFKERTIRNLTLDLDTFDIENKTTVFLNETFNISVNIIHDIGRMEVRATKTMNIYTMTIIIYAVSELIKNFLILKMGLSASITIHRKMVTKILNAVMPFFDTYFIGNILNRFSQDLSVVDEHLIFVLTSFLGSFFHLVGVIGLIATVNWKFIIPAIGLAIFSGICRTIYIRTARSLKRLEAATRSPIVGHLNSTMDGLTTIRAYKAQDILKQEFDKHQDLYSSAFFTSVCVKGAFAFTMDLASLFFLMSVIVRFLFFDTGSNTGDVGLTLTQAGMLSSIIHGALMVWSEVETNMTSFERVMEYTEVENENKTGSEIDGWPNKGEIVFKNVSLKYTNSQEKILKDISFAVKPGSKIGVVGRTGAGKSSIISTLYRLYNYEGEIYIDGVELKTVALTFLRQHISIIPQDPIIFSGTIRSNIDPFDNFSDELVWKTLHKVHLDECIPSLSTEMNDLNFTTGQRQLVCLARAIIKKNKVIVLDEATANMDLDTEQIVQKIIDENFSDCTLLLIAHRLDSILDCHKILVLNRGSIVEFDTPKALLNKPDGHFASMVKNVGLQEHVDKIMSSK</sequence>
<keyword evidence="9 10" id="KW-0472">Membrane</keyword>
<keyword evidence="8 10" id="KW-1133">Transmembrane helix</keyword>
<dbReference type="GO" id="GO:0005524">
    <property type="term" value="F:ATP binding"/>
    <property type="evidence" value="ECO:0007669"/>
    <property type="project" value="UniProtKB-KW"/>
</dbReference>
<comment type="similarity">
    <text evidence="2">Belongs to the ABC transporter superfamily. ABCC family. Conjugate transporter (TC 3.A.1.208) subfamily.</text>
</comment>
<keyword evidence="3" id="KW-0813">Transport</keyword>
<dbReference type="CDD" id="cd18579">
    <property type="entry name" value="ABC_6TM_ABCC_D1"/>
    <property type="match status" value="1"/>
</dbReference>
<dbReference type="InterPro" id="IPR017871">
    <property type="entry name" value="ABC_transporter-like_CS"/>
</dbReference>
<evidence type="ECO:0000259" key="11">
    <source>
        <dbReference type="PROSITE" id="PS50893"/>
    </source>
</evidence>
<keyword evidence="5" id="KW-0677">Repeat</keyword>
<dbReference type="Gene3D" id="1.20.1560.10">
    <property type="entry name" value="ABC transporter type 1, transmembrane domain"/>
    <property type="match status" value="2"/>
</dbReference>
<feature type="transmembrane region" description="Helical" evidence="10">
    <location>
        <begin position="210"/>
        <end position="229"/>
    </location>
</feature>
<name>A0A9N9TY78_PHYSR</name>
<dbReference type="GO" id="GO:0016020">
    <property type="term" value="C:membrane"/>
    <property type="evidence" value="ECO:0007669"/>
    <property type="project" value="UniProtKB-SubCell"/>
</dbReference>
<accession>A0A9N9TY78</accession>
<feature type="transmembrane region" description="Helical" evidence="10">
    <location>
        <begin position="177"/>
        <end position="198"/>
    </location>
</feature>
<evidence type="ECO:0000256" key="6">
    <source>
        <dbReference type="ARBA" id="ARBA00022741"/>
    </source>
</evidence>
<keyword evidence="4 10" id="KW-0812">Transmembrane</keyword>
<evidence type="ECO:0000256" key="10">
    <source>
        <dbReference type="SAM" id="Phobius"/>
    </source>
</evidence>
<dbReference type="EMBL" id="OU900099">
    <property type="protein sequence ID" value="CAG9862959.1"/>
    <property type="molecule type" value="Genomic_DNA"/>
</dbReference>
<feature type="domain" description="ABC transmembrane type-1" evidence="12">
    <location>
        <begin position="154"/>
        <end position="351"/>
    </location>
</feature>
<evidence type="ECO:0000256" key="8">
    <source>
        <dbReference type="ARBA" id="ARBA00022989"/>
    </source>
</evidence>
<dbReference type="InterPro" id="IPR044726">
    <property type="entry name" value="ABCC_6TM_D2"/>
</dbReference>
<feature type="transmembrane region" description="Helical" evidence="10">
    <location>
        <begin position="771"/>
        <end position="791"/>
    </location>
</feature>
<dbReference type="PROSITE" id="PS50893">
    <property type="entry name" value="ABC_TRANSPORTER_2"/>
    <property type="match status" value="2"/>
</dbReference>
<comment type="subcellular location">
    <subcellularLocation>
        <location evidence="1">Membrane</location>
        <topology evidence="1">Multi-pass membrane protein</topology>
    </subcellularLocation>
</comment>
<dbReference type="Pfam" id="PF00664">
    <property type="entry name" value="ABC_membrane"/>
    <property type="match status" value="2"/>
</dbReference>
<dbReference type="Gene3D" id="3.40.50.300">
    <property type="entry name" value="P-loop containing nucleotide triphosphate hydrolases"/>
    <property type="match status" value="2"/>
</dbReference>
<feature type="transmembrane region" description="Helical" evidence="10">
    <location>
        <begin position="870"/>
        <end position="888"/>
    </location>
</feature>
<dbReference type="Proteomes" id="UP001153712">
    <property type="component" value="Chromosome 6"/>
</dbReference>
<dbReference type="InterPro" id="IPR003439">
    <property type="entry name" value="ABC_transporter-like_ATP-bd"/>
</dbReference>
<gene>
    <name evidence="13" type="ORF">PHYEVI_LOCUS9260</name>
</gene>
<dbReference type="FunFam" id="1.20.1560.10:FF:000006">
    <property type="entry name" value="ATP-binding cassette, sub-family C (CFTR/MRP), member 9"/>
    <property type="match status" value="1"/>
</dbReference>
<feature type="transmembrane region" description="Helical" evidence="10">
    <location>
        <begin position="987"/>
        <end position="1006"/>
    </location>
</feature>
<reference evidence="13" key="1">
    <citation type="submission" date="2022-01" db="EMBL/GenBank/DDBJ databases">
        <authorList>
            <person name="King R."/>
        </authorList>
    </citation>
    <scope>NUCLEOTIDE SEQUENCE</scope>
</reference>
<dbReference type="CDD" id="cd03250">
    <property type="entry name" value="ABCC_MRP_domain1"/>
    <property type="match status" value="1"/>
</dbReference>
<dbReference type="GO" id="GO:0140359">
    <property type="term" value="F:ABC-type transporter activity"/>
    <property type="evidence" value="ECO:0007669"/>
    <property type="project" value="InterPro"/>
</dbReference>
<dbReference type="SUPFAM" id="SSF52540">
    <property type="entry name" value="P-loop containing nucleoside triphosphate hydrolases"/>
    <property type="match status" value="2"/>
</dbReference>
<dbReference type="FunFam" id="3.40.50.300:FF:000610">
    <property type="entry name" value="Multidrug resistance-associated ABC transporter"/>
    <property type="match status" value="1"/>
</dbReference>
<dbReference type="PANTHER" id="PTHR24223">
    <property type="entry name" value="ATP-BINDING CASSETTE SUB-FAMILY C"/>
    <property type="match status" value="1"/>
</dbReference>
<dbReference type="PROSITE" id="PS50929">
    <property type="entry name" value="ABC_TM1F"/>
    <property type="match status" value="2"/>
</dbReference>
<dbReference type="PANTHER" id="PTHR24223:SF448">
    <property type="entry name" value="FI20146P1-RELATED"/>
    <property type="match status" value="1"/>
</dbReference>
<feature type="transmembrane region" description="Helical" evidence="10">
    <location>
        <begin position="79"/>
        <end position="98"/>
    </location>
</feature>
<evidence type="ECO:0000256" key="5">
    <source>
        <dbReference type="ARBA" id="ARBA00022737"/>
    </source>
</evidence>
<organism evidence="13 14">
    <name type="scientific">Phyllotreta striolata</name>
    <name type="common">Striped flea beetle</name>
    <name type="synonym">Crioceris striolata</name>
    <dbReference type="NCBI Taxonomy" id="444603"/>
    <lineage>
        <taxon>Eukaryota</taxon>
        <taxon>Metazoa</taxon>
        <taxon>Ecdysozoa</taxon>
        <taxon>Arthropoda</taxon>
        <taxon>Hexapoda</taxon>
        <taxon>Insecta</taxon>
        <taxon>Pterygota</taxon>
        <taxon>Neoptera</taxon>
        <taxon>Endopterygota</taxon>
        <taxon>Coleoptera</taxon>
        <taxon>Polyphaga</taxon>
        <taxon>Cucujiformia</taxon>
        <taxon>Chrysomeloidea</taxon>
        <taxon>Chrysomelidae</taxon>
        <taxon>Galerucinae</taxon>
        <taxon>Alticini</taxon>
        <taxon>Phyllotreta</taxon>
    </lineage>
</organism>
<evidence type="ECO:0000256" key="2">
    <source>
        <dbReference type="ARBA" id="ARBA00009726"/>
    </source>
</evidence>
<feature type="transmembrane region" description="Helical" evidence="10">
    <location>
        <begin position="841"/>
        <end position="864"/>
    </location>
</feature>
<feature type="transmembrane region" description="Helical" evidence="10">
    <location>
        <begin position="811"/>
        <end position="829"/>
    </location>
</feature>
<dbReference type="GO" id="GO:0016887">
    <property type="term" value="F:ATP hydrolysis activity"/>
    <property type="evidence" value="ECO:0007669"/>
    <property type="project" value="InterPro"/>
</dbReference>
<feature type="transmembrane region" description="Helical" evidence="10">
    <location>
        <begin position="953"/>
        <end position="975"/>
    </location>
</feature>
<evidence type="ECO:0000256" key="9">
    <source>
        <dbReference type="ARBA" id="ARBA00023136"/>
    </source>
</evidence>
<dbReference type="Pfam" id="PF00005">
    <property type="entry name" value="ABC_tran"/>
    <property type="match status" value="2"/>
</dbReference>
<keyword evidence="14" id="KW-1185">Reference proteome</keyword>
<evidence type="ECO:0000313" key="13">
    <source>
        <dbReference type="EMBL" id="CAG9862959.1"/>
    </source>
</evidence>
<evidence type="ECO:0000259" key="12">
    <source>
        <dbReference type="PROSITE" id="PS50929"/>
    </source>
</evidence>
<dbReference type="CDD" id="cd18580">
    <property type="entry name" value="ABC_6TM_ABCC_D2"/>
    <property type="match status" value="1"/>
</dbReference>
<evidence type="ECO:0000256" key="1">
    <source>
        <dbReference type="ARBA" id="ARBA00004141"/>
    </source>
</evidence>
<evidence type="ECO:0000256" key="7">
    <source>
        <dbReference type="ARBA" id="ARBA00022840"/>
    </source>
</evidence>
<dbReference type="InterPro" id="IPR003593">
    <property type="entry name" value="AAA+_ATPase"/>
</dbReference>
<protein>
    <submittedName>
        <fullName evidence="13">Uncharacterized protein</fullName>
    </submittedName>
</protein>
<dbReference type="SUPFAM" id="SSF90123">
    <property type="entry name" value="ABC transporter transmembrane region"/>
    <property type="match status" value="2"/>
</dbReference>